<protein>
    <submittedName>
        <fullName evidence="1">Uncharacterized protein</fullName>
    </submittedName>
</protein>
<organism evidence="1 2">
    <name type="scientific">Filimonas effusa</name>
    <dbReference type="NCBI Taxonomy" id="2508721"/>
    <lineage>
        <taxon>Bacteria</taxon>
        <taxon>Pseudomonadati</taxon>
        <taxon>Bacteroidota</taxon>
        <taxon>Chitinophagia</taxon>
        <taxon>Chitinophagales</taxon>
        <taxon>Chitinophagaceae</taxon>
        <taxon>Filimonas</taxon>
    </lineage>
</organism>
<name>A0A4Q1D115_9BACT</name>
<dbReference type="AlphaFoldDB" id="A0A4Q1D115"/>
<keyword evidence="2" id="KW-1185">Reference proteome</keyword>
<comment type="caution">
    <text evidence="1">The sequence shown here is derived from an EMBL/GenBank/DDBJ whole genome shotgun (WGS) entry which is preliminary data.</text>
</comment>
<accession>A0A4Q1D115</accession>
<dbReference type="RefSeq" id="WP_129005713.1">
    <property type="nucleotide sequence ID" value="NZ_SDHZ01000004.1"/>
</dbReference>
<evidence type="ECO:0000313" key="2">
    <source>
        <dbReference type="Proteomes" id="UP000290545"/>
    </source>
</evidence>
<gene>
    <name evidence="1" type="ORF">ESB13_21270</name>
</gene>
<proteinExistence type="predicted"/>
<reference evidence="1 2" key="1">
    <citation type="submission" date="2019-01" db="EMBL/GenBank/DDBJ databases">
        <title>Filimonas sp. strain TTM-71.</title>
        <authorList>
            <person name="Chen W.-M."/>
        </authorList>
    </citation>
    <scope>NUCLEOTIDE SEQUENCE [LARGE SCALE GENOMIC DNA]</scope>
    <source>
        <strain evidence="1 2">TTM-71</strain>
    </source>
</reference>
<dbReference type="Proteomes" id="UP000290545">
    <property type="component" value="Unassembled WGS sequence"/>
</dbReference>
<sequence length="481" mass="56594">MLRVYCDSNIFRYLKPEHPSFSKDLLEAFETLRDKMVFTFSEAHFNDLKDSDPDYAAKDLVLMERYVKDHYFKHDFITSKQTVCCLTTPTYGFNQYDWDAYRNAGQKNMFDLDTLFPDSEEDELGLMKLLKQSMGLLYDMPVSPLIQNMNIDKMEGGHKEYFQKLLPNYSESMTLGDLMRGLWPYGQKLLNDPQELSALRKYISEYENRDDYSFEKWGMDFNERLMDTSMGKTFEEFINGLLTENQKSNLYYRFNYTYTLLEMYNITQERIGRKGKPKKFNFESLNVDALHAWFASFSDYLVTDDKGMQVKAAITYHLLGIPTKILSSADFLNLYLNFNEEEAASNLLTKVINDVKNQHLINDVTNRNLCCKTFKSTQHYLNYANRFQIVEFENELHITLYCYREDYIYGYMYAEVRVLVNKLLHILGIDDESKGSFELPCDDIPPGTVIRKWTKDLLTWSIEASDNTHNTLFINIKLPKP</sequence>
<dbReference type="EMBL" id="SDHZ01000004">
    <property type="protein sequence ID" value="RXK81463.1"/>
    <property type="molecule type" value="Genomic_DNA"/>
</dbReference>
<evidence type="ECO:0000313" key="1">
    <source>
        <dbReference type="EMBL" id="RXK81463.1"/>
    </source>
</evidence>
<dbReference type="OrthoDB" id="653604at2"/>